<comment type="caution">
    <text evidence="3">The sequence shown here is derived from an EMBL/GenBank/DDBJ whole genome shotgun (WGS) entry which is preliminary data.</text>
</comment>
<dbReference type="GO" id="GO:0004493">
    <property type="term" value="F:methylmalonyl-CoA epimerase activity"/>
    <property type="evidence" value="ECO:0007669"/>
    <property type="project" value="TreeGrafter"/>
</dbReference>
<feature type="domain" description="VOC" evidence="2">
    <location>
        <begin position="8"/>
        <end position="153"/>
    </location>
</feature>
<dbReference type="InterPro" id="IPR051785">
    <property type="entry name" value="MMCE/EMCE_epimerase"/>
</dbReference>
<evidence type="ECO:0000313" key="4">
    <source>
        <dbReference type="Proteomes" id="UP000480122"/>
    </source>
</evidence>
<dbReference type="InterPro" id="IPR037523">
    <property type="entry name" value="VOC_core"/>
</dbReference>
<dbReference type="Proteomes" id="UP000480122">
    <property type="component" value="Unassembled WGS sequence"/>
</dbReference>
<sequence length="175" mass="19953">MPLPGMRGSDHLGVTVPDLDEADDFLVRVLGAERFYELGPFAFDEGDWMAEHLNVHPRTVMRRLRFYRLGNGTNLEVFEYEPADGQRPVPRNSDLGGHHLAIYVDDLDAAVEYLRAEGVRVLGEPTVSRNASEGQRWVYFLSPWGMQFELVSFPDGKAYERGLDRTLWHPAHPSR</sequence>
<evidence type="ECO:0000259" key="2">
    <source>
        <dbReference type="PROSITE" id="PS51819"/>
    </source>
</evidence>
<name>A0A7C9HIP3_9MICO</name>
<dbReference type="OrthoDB" id="2613830at2"/>
<dbReference type="SUPFAM" id="SSF54593">
    <property type="entry name" value="Glyoxalase/Bleomycin resistance protein/Dihydroxybiphenyl dioxygenase"/>
    <property type="match status" value="1"/>
</dbReference>
<keyword evidence="4" id="KW-1185">Reference proteome</keyword>
<evidence type="ECO:0000313" key="3">
    <source>
        <dbReference type="EMBL" id="MUN07988.1"/>
    </source>
</evidence>
<dbReference type="GO" id="GO:0046872">
    <property type="term" value="F:metal ion binding"/>
    <property type="evidence" value="ECO:0007669"/>
    <property type="project" value="UniProtKB-KW"/>
</dbReference>
<dbReference type="RefSeq" id="WP_155842828.1">
    <property type="nucleotide sequence ID" value="NZ_BAAAIA010000001.1"/>
</dbReference>
<gene>
    <name evidence="3" type="ORF">GLX25_12785</name>
</gene>
<dbReference type="PANTHER" id="PTHR43048">
    <property type="entry name" value="METHYLMALONYL-COA EPIMERASE"/>
    <property type="match status" value="1"/>
</dbReference>
<dbReference type="PROSITE" id="PS51819">
    <property type="entry name" value="VOC"/>
    <property type="match status" value="1"/>
</dbReference>
<dbReference type="AlphaFoldDB" id="A0A7C9HIP3"/>
<dbReference type="EMBL" id="WODA01000023">
    <property type="protein sequence ID" value="MUN07988.1"/>
    <property type="molecule type" value="Genomic_DNA"/>
</dbReference>
<dbReference type="InterPro" id="IPR029068">
    <property type="entry name" value="Glyas_Bleomycin-R_OHBP_Dase"/>
</dbReference>
<proteinExistence type="predicted"/>
<keyword evidence="1" id="KW-0479">Metal-binding</keyword>
<evidence type="ECO:0000256" key="1">
    <source>
        <dbReference type="ARBA" id="ARBA00022723"/>
    </source>
</evidence>
<dbReference type="Pfam" id="PF13669">
    <property type="entry name" value="Glyoxalase_4"/>
    <property type="match status" value="1"/>
</dbReference>
<accession>A0A7C9HIP3</accession>
<protein>
    <submittedName>
        <fullName evidence="3">VOC family protein</fullName>
    </submittedName>
</protein>
<dbReference type="PANTHER" id="PTHR43048:SF6">
    <property type="entry name" value="BLR8189 PROTEIN"/>
    <property type="match status" value="1"/>
</dbReference>
<dbReference type="Gene3D" id="3.10.180.10">
    <property type="entry name" value="2,3-Dihydroxybiphenyl 1,2-Dioxygenase, domain 1"/>
    <property type="match status" value="1"/>
</dbReference>
<organism evidence="3 4">
    <name type="scientific">Agromyces luteolus</name>
    <dbReference type="NCBI Taxonomy" id="88373"/>
    <lineage>
        <taxon>Bacteria</taxon>
        <taxon>Bacillati</taxon>
        <taxon>Actinomycetota</taxon>
        <taxon>Actinomycetes</taxon>
        <taxon>Micrococcales</taxon>
        <taxon>Microbacteriaceae</taxon>
        <taxon>Agromyces</taxon>
    </lineage>
</organism>
<reference evidence="3 4" key="1">
    <citation type="submission" date="2019-11" db="EMBL/GenBank/DDBJ databases">
        <title>Agromyces kandeliae sp. nov., isolated from mangrove soil.</title>
        <authorList>
            <person name="Wang R."/>
        </authorList>
    </citation>
    <scope>NUCLEOTIDE SEQUENCE [LARGE SCALE GENOMIC DNA]</scope>
    <source>
        <strain evidence="3 4">JCM 11431</strain>
    </source>
</reference>
<dbReference type="GO" id="GO:0046491">
    <property type="term" value="P:L-methylmalonyl-CoA metabolic process"/>
    <property type="evidence" value="ECO:0007669"/>
    <property type="project" value="TreeGrafter"/>
</dbReference>